<reference evidence="2" key="1">
    <citation type="submission" date="2014-01" db="EMBL/GenBank/DDBJ databases">
        <title>The genome of the white-rot fungus Pycnoporus cinnabarinus: a basidiomycete model with a versatile arsenal for lignocellulosic biomass breakdown.</title>
        <authorList>
            <person name="Levasseur A."/>
            <person name="Lomascolo A."/>
            <person name="Ruiz-Duenas F.J."/>
            <person name="Uzan E."/>
            <person name="Piumi F."/>
            <person name="Kues U."/>
            <person name="Ram A.F.J."/>
            <person name="Murat C."/>
            <person name="Haon M."/>
            <person name="Benoit I."/>
            <person name="Arfi Y."/>
            <person name="Chevret D."/>
            <person name="Drula E."/>
            <person name="Kwon M.J."/>
            <person name="Gouret P."/>
            <person name="Lesage-Meessen L."/>
            <person name="Lombard V."/>
            <person name="Mariette J."/>
            <person name="Noirot C."/>
            <person name="Park J."/>
            <person name="Patyshakuliyeva A."/>
            <person name="Wieneger R.A.B."/>
            <person name="Wosten H.A.B."/>
            <person name="Martin F."/>
            <person name="Coutinho P.M."/>
            <person name="de Vries R."/>
            <person name="Martinez A.T."/>
            <person name="Klopp C."/>
            <person name="Pontarotti P."/>
            <person name="Henrissat B."/>
            <person name="Record E."/>
        </authorList>
    </citation>
    <scope>NUCLEOTIDE SEQUENCE [LARGE SCALE GENOMIC DNA]</scope>
    <source>
        <strain evidence="2">BRFM137</strain>
    </source>
</reference>
<dbReference type="EMBL" id="CCBP010000121">
    <property type="protein sequence ID" value="CDO73431.1"/>
    <property type="molecule type" value="Genomic_DNA"/>
</dbReference>
<evidence type="ECO:0000313" key="2">
    <source>
        <dbReference type="EMBL" id="CDO73431.1"/>
    </source>
</evidence>
<evidence type="ECO:0000256" key="1">
    <source>
        <dbReference type="SAM" id="MobiDB-lite"/>
    </source>
</evidence>
<comment type="caution">
    <text evidence="2">The sequence shown here is derived from an EMBL/GenBank/DDBJ whole genome shotgun (WGS) entry which is preliminary data.</text>
</comment>
<dbReference type="Proteomes" id="UP000029665">
    <property type="component" value="Unassembled WGS sequence"/>
</dbReference>
<feature type="region of interest" description="Disordered" evidence="1">
    <location>
        <begin position="1"/>
        <end position="37"/>
    </location>
</feature>
<evidence type="ECO:0000313" key="3">
    <source>
        <dbReference type="Proteomes" id="UP000029665"/>
    </source>
</evidence>
<dbReference type="HOGENOM" id="CLU_1482720_0_0_1"/>
<feature type="region of interest" description="Disordered" evidence="1">
    <location>
        <begin position="115"/>
        <end position="144"/>
    </location>
</feature>
<sequence length="182" mass="19992">MRGQKRPLWSDSDSLPSASKKQRPAVAPGPNVDEEEVSLESILELIQAQEESEALARKLQQEWNAPGPSSPQRDSGASRRAITPDSVIEISDDDEREDDETIARRLAKQWELEDAEARTAPKQTCKLRAPKANVTPSMAAGPAQVARKDPFMRCKDSNSTRIRCVLQASASAQSHARVACTM</sequence>
<protein>
    <submittedName>
        <fullName evidence="2">Uncharacterized protein</fullName>
    </submittedName>
</protein>
<feature type="compositionally biased region" description="Acidic residues" evidence="1">
    <location>
        <begin position="90"/>
        <end position="99"/>
    </location>
</feature>
<name>A0A060SGX1_PYCCI</name>
<proteinExistence type="predicted"/>
<feature type="region of interest" description="Disordered" evidence="1">
    <location>
        <begin position="50"/>
        <end position="99"/>
    </location>
</feature>
<dbReference type="AlphaFoldDB" id="A0A060SGX1"/>
<accession>A0A060SGX1</accession>
<organism evidence="2 3">
    <name type="scientific">Pycnoporus cinnabarinus</name>
    <name type="common">Cinnabar-red polypore</name>
    <name type="synonym">Trametes cinnabarina</name>
    <dbReference type="NCBI Taxonomy" id="5643"/>
    <lineage>
        <taxon>Eukaryota</taxon>
        <taxon>Fungi</taxon>
        <taxon>Dikarya</taxon>
        <taxon>Basidiomycota</taxon>
        <taxon>Agaricomycotina</taxon>
        <taxon>Agaricomycetes</taxon>
        <taxon>Polyporales</taxon>
        <taxon>Polyporaceae</taxon>
        <taxon>Trametes</taxon>
    </lineage>
</organism>
<gene>
    <name evidence="2" type="ORF">BN946_scf185013.g65</name>
</gene>
<keyword evidence="3" id="KW-1185">Reference proteome</keyword>